<sequence>MKLSFSLTNKAATKPVGDAPSLKRPAAFASLDDEISDDNFISVRNGVAGNSDLVAQNVQLSKSAKKRMEKEQEVDATVYQYDEVWDNMQDAKIRQKEVKEHESKERKPKYISGLLTSAATRRLDHLRAEDKMIQREREAEGDEFRDKDAFVTQAYKDQMAEVRRAEEEEKRREELEKKRGPSTGMAHFYRKLLDDSEQKHEETVAAIQAASKPVNAPQGPTLNLTIVRPPEFIPRSDAELARVAREKGKDVELNEDNQIVDKRELLSAGLNLSAPNTRRLGLHAPKKTDIPTVEAHRAVGTAASRREIDERRMREISVQLAEERERVAKEKERQESEAAARLVARRNNDTDIQRALERYQERKRRKLETGLEETNSQ</sequence>
<protein>
    <submittedName>
        <fullName evidence="5">Coiled-coil domain-containing protein 55-domain containing protein</fullName>
    </submittedName>
</protein>
<feature type="compositionally biased region" description="Polar residues" evidence="3">
    <location>
        <begin position="1"/>
        <end position="11"/>
    </location>
</feature>
<proteinExistence type="inferred from homology"/>
<keyword evidence="6" id="KW-1185">Reference proteome</keyword>
<dbReference type="Pfam" id="PF09745">
    <property type="entry name" value="NSRP1_N"/>
    <property type="match status" value="1"/>
</dbReference>
<evidence type="ECO:0000313" key="6">
    <source>
        <dbReference type="Proteomes" id="UP001201163"/>
    </source>
</evidence>
<comment type="similarity">
    <text evidence="1">Belongs to the NSRP1 family.</text>
</comment>
<comment type="caution">
    <text evidence="5">The sequence shown here is derived from an EMBL/GenBank/DDBJ whole genome shotgun (WGS) entry which is preliminary data.</text>
</comment>
<feature type="region of interest" description="Disordered" evidence="3">
    <location>
        <begin position="163"/>
        <end position="186"/>
    </location>
</feature>
<dbReference type="GO" id="GO:0000381">
    <property type="term" value="P:regulation of alternative mRNA splicing, via spliceosome"/>
    <property type="evidence" value="ECO:0007669"/>
    <property type="project" value="InterPro"/>
</dbReference>
<dbReference type="EMBL" id="JAKELL010000001">
    <property type="protein sequence ID" value="KAH9001148.1"/>
    <property type="molecule type" value="Genomic_DNA"/>
</dbReference>
<feature type="region of interest" description="Disordered" evidence="3">
    <location>
        <begin position="1"/>
        <end position="22"/>
    </location>
</feature>
<evidence type="ECO:0000256" key="3">
    <source>
        <dbReference type="SAM" id="MobiDB-lite"/>
    </source>
</evidence>
<dbReference type="PANTHER" id="PTHR47845">
    <property type="entry name" value="NUCLEAR SPECKLE SPLICING REGULATORY PROTEIN 1 HOMOLOG"/>
    <property type="match status" value="1"/>
</dbReference>
<dbReference type="PANTHER" id="PTHR47845:SF1">
    <property type="entry name" value="NUCLEAR SPECKLE SPLICING REGULATORY PROTEIN 1 HOMOLOG"/>
    <property type="match status" value="1"/>
</dbReference>
<gene>
    <name evidence="5" type="ORF">EDB92DRAFT_1825059</name>
</gene>
<feature type="region of interest" description="Disordered" evidence="3">
    <location>
        <begin position="208"/>
        <end position="228"/>
    </location>
</feature>
<name>A0AAD4LRA4_9AGAM</name>
<keyword evidence="2" id="KW-0175">Coiled coil</keyword>
<feature type="compositionally biased region" description="Basic and acidic residues" evidence="3">
    <location>
        <begin position="163"/>
        <end position="179"/>
    </location>
</feature>
<organism evidence="5 6">
    <name type="scientific">Lactarius akahatsu</name>
    <dbReference type="NCBI Taxonomy" id="416441"/>
    <lineage>
        <taxon>Eukaryota</taxon>
        <taxon>Fungi</taxon>
        <taxon>Dikarya</taxon>
        <taxon>Basidiomycota</taxon>
        <taxon>Agaricomycotina</taxon>
        <taxon>Agaricomycetes</taxon>
        <taxon>Russulales</taxon>
        <taxon>Russulaceae</taxon>
        <taxon>Lactarius</taxon>
    </lineage>
</organism>
<dbReference type="AlphaFoldDB" id="A0AAD4LRA4"/>
<evidence type="ECO:0000259" key="4">
    <source>
        <dbReference type="Pfam" id="PF09745"/>
    </source>
</evidence>
<dbReference type="InterPro" id="IPR018612">
    <property type="entry name" value="NSRP1_N"/>
</dbReference>
<accession>A0AAD4LRA4</accession>
<evidence type="ECO:0000313" key="5">
    <source>
        <dbReference type="EMBL" id="KAH9001148.1"/>
    </source>
</evidence>
<dbReference type="Proteomes" id="UP001201163">
    <property type="component" value="Unassembled WGS sequence"/>
</dbReference>
<feature type="region of interest" description="Disordered" evidence="3">
    <location>
        <begin position="324"/>
        <end position="352"/>
    </location>
</feature>
<reference evidence="5" key="1">
    <citation type="submission" date="2022-01" db="EMBL/GenBank/DDBJ databases">
        <title>Comparative genomics reveals a dynamic genome evolution in the ectomycorrhizal milk-cap (Lactarius) mushrooms.</title>
        <authorList>
            <consortium name="DOE Joint Genome Institute"/>
            <person name="Lebreton A."/>
            <person name="Tang N."/>
            <person name="Kuo A."/>
            <person name="LaButti K."/>
            <person name="Drula E."/>
            <person name="Barry K."/>
            <person name="Clum A."/>
            <person name="Lipzen A."/>
            <person name="Mousain D."/>
            <person name="Ng V."/>
            <person name="Wang R."/>
            <person name="Wang X."/>
            <person name="Dai Y."/>
            <person name="Henrissat B."/>
            <person name="Grigoriev I.V."/>
            <person name="Guerin-Laguette A."/>
            <person name="Yu F."/>
            <person name="Martin F.M."/>
        </authorList>
    </citation>
    <scope>NUCLEOTIDE SEQUENCE</scope>
    <source>
        <strain evidence="5">QP</strain>
    </source>
</reference>
<evidence type="ECO:0000256" key="1">
    <source>
        <dbReference type="ARBA" id="ARBA00010126"/>
    </source>
</evidence>
<feature type="compositionally biased region" description="Basic and acidic residues" evidence="3">
    <location>
        <begin position="324"/>
        <end position="338"/>
    </location>
</feature>
<feature type="domain" description="Nuclear speckle splicing regulatory protein 1 N-terminal" evidence="4">
    <location>
        <begin position="65"/>
        <end position="179"/>
    </location>
</feature>
<dbReference type="InterPro" id="IPR053246">
    <property type="entry name" value="NS_splicing_regulatory_protein"/>
</dbReference>
<evidence type="ECO:0000256" key="2">
    <source>
        <dbReference type="ARBA" id="ARBA00023054"/>
    </source>
</evidence>